<sequence>MSLLDMQRVFSRLLTDPYFQREFFAEGADRPPGYDLTERELDSLRRMDRKRLRLHAGNLAHARLGLALKSTPLSALVLHTQLDRHLVRFCREYPPIPVAESAVILATTRLCEFAEKLFAEGELQPAYAWDLLRYEKHLLVQGFGVASCASAAEFAHRTTPQGSFGDHVPITGPHVLVDHFRHDLTALLPRLQSGDVPEHVSPLAEPVRILFVKRPLKALVQTCRLNVAMESVWRRCDGVRTVDEIASAYPDPRPVVEALRALHRFGAIALTTGRTC</sequence>
<evidence type="ECO:0000313" key="1">
    <source>
        <dbReference type="EMBL" id="SCG15721.1"/>
    </source>
</evidence>
<reference evidence="1 2" key="1">
    <citation type="submission" date="2016-06" db="EMBL/GenBank/DDBJ databases">
        <authorList>
            <person name="Kjaerup R.B."/>
            <person name="Dalgaard T.S."/>
            <person name="Juul-Madsen H.R."/>
        </authorList>
    </citation>
    <scope>NUCLEOTIDE SEQUENCE [LARGE SCALE GENOMIC DNA]</scope>
    <source>
        <strain evidence="1 2">DSM 43913</strain>
    </source>
</reference>
<dbReference type="RefSeq" id="WP_088999706.1">
    <property type="nucleotide sequence ID" value="NZ_JBFAAC010000018.1"/>
</dbReference>
<gene>
    <name evidence="1" type="ORF">GA0070610_1964</name>
</gene>
<dbReference type="AlphaFoldDB" id="A0A1C5G7K1"/>
<dbReference type="EMBL" id="LT607733">
    <property type="protein sequence ID" value="SCG15721.1"/>
    <property type="molecule type" value="Genomic_DNA"/>
</dbReference>
<protein>
    <submittedName>
        <fullName evidence="1">Uncharacterized protein</fullName>
    </submittedName>
</protein>
<organism evidence="1 2">
    <name type="scientific">Micromonospora echinofusca</name>
    <dbReference type="NCBI Taxonomy" id="47858"/>
    <lineage>
        <taxon>Bacteria</taxon>
        <taxon>Bacillati</taxon>
        <taxon>Actinomycetota</taxon>
        <taxon>Actinomycetes</taxon>
        <taxon>Micromonosporales</taxon>
        <taxon>Micromonosporaceae</taxon>
        <taxon>Micromonospora</taxon>
    </lineage>
</organism>
<accession>A0A1C5G7K1</accession>
<evidence type="ECO:0000313" key="2">
    <source>
        <dbReference type="Proteomes" id="UP000198251"/>
    </source>
</evidence>
<keyword evidence="2" id="KW-1185">Reference proteome</keyword>
<proteinExistence type="predicted"/>
<dbReference type="Proteomes" id="UP000198251">
    <property type="component" value="Chromosome I"/>
</dbReference>
<dbReference type="GeneID" id="95801784"/>
<name>A0A1C5G7K1_MICEH</name>